<keyword evidence="4" id="KW-0106">Calcium</keyword>
<dbReference type="GO" id="GO:0005509">
    <property type="term" value="F:calcium ion binding"/>
    <property type="evidence" value="ECO:0007669"/>
    <property type="project" value="InterPro"/>
</dbReference>
<evidence type="ECO:0000256" key="5">
    <source>
        <dbReference type="SAM" id="MobiDB-lite"/>
    </source>
</evidence>
<dbReference type="Proteomes" id="UP000694867">
    <property type="component" value="Unplaced"/>
</dbReference>
<organism evidence="7 8">
    <name type="scientific">Galendromus occidentalis</name>
    <name type="common">western predatory mite</name>
    <dbReference type="NCBI Taxonomy" id="34638"/>
    <lineage>
        <taxon>Eukaryota</taxon>
        <taxon>Metazoa</taxon>
        <taxon>Ecdysozoa</taxon>
        <taxon>Arthropoda</taxon>
        <taxon>Chelicerata</taxon>
        <taxon>Arachnida</taxon>
        <taxon>Acari</taxon>
        <taxon>Parasitiformes</taxon>
        <taxon>Mesostigmata</taxon>
        <taxon>Gamasina</taxon>
        <taxon>Phytoseioidea</taxon>
        <taxon>Phytoseiidae</taxon>
        <taxon>Typhlodrominae</taxon>
        <taxon>Galendromus</taxon>
    </lineage>
</organism>
<feature type="compositionally biased region" description="Low complexity" evidence="5">
    <location>
        <begin position="66"/>
        <end position="87"/>
    </location>
</feature>
<sequence>MPVACDPSFSRPGGSESLNKKTDSSSSRKTSEVSSPQSPDGGANQVNSDGNSTSSASMAPGHQQSTTATTTATTTTPTSTATTTTTAATAHTRLTSSVLRAYHRLFKSFRKAWTGVRFDDEVEAIPLPAPRHQPDRIGDLLKRTKFNRSELKVMYQGFKQVCPSGLVDENTFRDIYAQFFPQGDATLYAHYLFLAFDQDHNGTVTFHDFVTGLSALSRGSPLEKLRWTFNLYDINGDGCITRDEMMEIIHSVYSLNADNSPEGPNGTNEVPQQHANRVFQKLDANNDGIVTFDEFVSTCLSDQNIIKSLSILDTVL</sequence>
<evidence type="ECO:0000256" key="3">
    <source>
        <dbReference type="ARBA" id="ARBA00022737"/>
    </source>
</evidence>
<evidence type="ECO:0000313" key="7">
    <source>
        <dbReference type="Proteomes" id="UP000694867"/>
    </source>
</evidence>
<dbReference type="PROSITE" id="PS00018">
    <property type="entry name" value="EF_HAND_1"/>
    <property type="match status" value="3"/>
</dbReference>
<evidence type="ECO:0000313" key="8">
    <source>
        <dbReference type="RefSeq" id="XP_018497113.2"/>
    </source>
</evidence>
<protein>
    <submittedName>
        <fullName evidence="8">Kv channel-interacting protein 1</fullName>
    </submittedName>
</protein>
<evidence type="ECO:0000256" key="4">
    <source>
        <dbReference type="ARBA" id="ARBA00022837"/>
    </source>
</evidence>
<keyword evidence="7" id="KW-1185">Reference proteome</keyword>
<gene>
    <name evidence="8" type="primary">LOC100908244</name>
</gene>
<dbReference type="FunFam" id="1.10.238.10:FF:000009">
    <property type="entry name" value="Visinin-like protein 1"/>
    <property type="match status" value="1"/>
</dbReference>
<dbReference type="CDD" id="cd00051">
    <property type="entry name" value="EFh"/>
    <property type="match status" value="2"/>
</dbReference>
<accession>A0AAJ7L895</accession>
<dbReference type="SUPFAM" id="SSF47473">
    <property type="entry name" value="EF-hand"/>
    <property type="match status" value="1"/>
</dbReference>
<dbReference type="PANTHER" id="PTHR23055">
    <property type="entry name" value="CALCIUM BINDING PROTEINS"/>
    <property type="match status" value="1"/>
</dbReference>
<proteinExistence type="inferred from homology"/>
<dbReference type="Pfam" id="PF13833">
    <property type="entry name" value="EF-hand_8"/>
    <property type="match status" value="1"/>
</dbReference>
<evidence type="ECO:0000259" key="6">
    <source>
        <dbReference type="PROSITE" id="PS50222"/>
    </source>
</evidence>
<dbReference type="SMART" id="SM00054">
    <property type="entry name" value="EFh"/>
    <property type="match status" value="3"/>
</dbReference>
<keyword evidence="2" id="KW-0479">Metal-binding</keyword>
<dbReference type="Gene3D" id="1.10.238.10">
    <property type="entry name" value="EF-hand"/>
    <property type="match status" value="1"/>
</dbReference>
<dbReference type="PANTHER" id="PTHR23055:SF167">
    <property type="entry name" value="EF-HAND DOMAIN-CONTAINING PROTEIN"/>
    <property type="match status" value="1"/>
</dbReference>
<evidence type="ECO:0000256" key="2">
    <source>
        <dbReference type="ARBA" id="ARBA00022723"/>
    </source>
</evidence>
<feature type="domain" description="EF-hand" evidence="6">
    <location>
        <begin position="270"/>
        <end position="305"/>
    </location>
</feature>
<feature type="domain" description="EF-hand" evidence="6">
    <location>
        <begin position="220"/>
        <end position="255"/>
    </location>
</feature>
<dbReference type="InterPro" id="IPR002048">
    <property type="entry name" value="EF_hand_dom"/>
</dbReference>
<feature type="compositionally biased region" description="Polar residues" evidence="5">
    <location>
        <begin position="44"/>
        <end position="65"/>
    </location>
</feature>
<dbReference type="InterPro" id="IPR011992">
    <property type="entry name" value="EF-hand-dom_pair"/>
</dbReference>
<feature type="region of interest" description="Disordered" evidence="5">
    <location>
        <begin position="1"/>
        <end position="87"/>
    </location>
</feature>
<reference evidence="8" key="1">
    <citation type="submission" date="2025-08" db="UniProtKB">
        <authorList>
            <consortium name="RefSeq"/>
        </authorList>
    </citation>
    <scope>IDENTIFICATION</scope>
</reference>
<dbReference type="AlphaFoldDB" id="A0AAJ7L895"/>
<comment type="similarity">
    <text evidence="1">Belongs to the recoverin family.</text>
</comment>
<dbReference type="InterPro" id="IPR028846">
    <property type="entry name" value="Recoverin"/>
</dbReference>
<dbReference type="PRINTS" id="PR00450">
    <property type="entry name" value="RECOVERIN"/>
</dbReference>
<feature type="compositionally biased region" description="Low complexity" evidence="5">
    <location>
        <begin position="24"/>
        <end position="35"/>
    </location>
</feature>
<dbReference type="InterPro" id="IPR018247">
    <property type="entry name" value="EF_Hand_1_Ca_BS"/>
</dbReference>
<name>A0AAJ7L895_9ACAR</name>
<evidence type="ECO:0000256" key="1">
    <source>
        <dbReference type="ARBA" id="ARBA00006049"/>
    </source>
</evidence>
<dbReference type="RefSeq" id="XP_018497113.2">
    <property type="nucleotide sequence ID" value="XM_018641597.2"/>
</dbReference>
<feature type="domain" description="EF-hand" evidence="6">
    <location>
        <begin position="184"/>
        <end position="219"/>
    </location>
</feature>
<dbReference type="KEGG" id="goe:100908244"/>
<dbReference type="PROSITE" id="PS50222">
    <property type="entry name" value="EF_HAND_2"/>
    <property type="match status" value="3"/>
</dbReference>
<keyword evidence="3" id="KW-0677">Repeat</keyword>
<dbReference type="GeneID" id="100908244"/>
<dbReference type="Pfam" id="PF13499">
    <property type="entry name" value="EF-hand_7"/>
    <property type="match status" value="1"/>
</dbReference>